<feature type="non-terminal residue" evidence="1">
    <location>
        <position position="70"/>
    </location>
</feature>
<sequence>MDREQQEEAKAYLKQESNVFTKSIQELGCTDKVYHEISTGNDRPIKQAAYRMAPSIKDFVKQELTQLKER</sequence>
<accession>A0A9N9E109</accession>
<dbReference type="EMBL" id="CAJVPV010011155">
    <property type="protein sequence ID" value="CAG8658503.1"/>
    <property type="molecule type" value="Genomic_DNA"/>
</dbReference>
<dbReference type="AlphaFoldDB" id="A0A9N9E109"/>
<proteinExistence type="predicted"/>
<gene>
    <name evidence="1" type="ORF">AMORRO_LOCUS10300</name>
</gene>
<evidence type="ECO:0000313" key="2">
    <source>
        <dbReference type="Proteomes" id="UP000789342"/>
    </source>
</evidence>
<protein>
    <submittedName>
        <fullName evidence="1">10090_t:CDS:1</fullName>
    </submittedName>
</protein>
<keyword evidence="2" id="KW-1185">Reference proteome</keyword>
<dbReference type="OrthoDB" id="2446015at2759"/>
<organism evidence="1 2">
    <name type="scientific">Acaulospora morrowiae</name>
    <dbReference type="NCBI Taxonomy" id="94023"/>
    <lineage>
        <taxon>Eukaryota</taxon>
        <taxon>Fungi</taxon>
        <taxon>Fungi incertae sedis</taxon>
        <taxon>Mucoromycota</taxon>
        <taxon>Glomeromycotina</taxon>
        <taxon>Glomeromycetes</taxon>
        <taxon>Diversisporales</taxon>
        <taxon>Acaulosporaceae</taxon>
        <taxon>Acaulospora</taxon>
    </lineage>
</organism>
<dbReference type="Proteomes" id="UP000789342">
    <property type="component" value="Unassembled WGS sequence"/>
</dbReference>
<evidence type="ECO:0000313" key="1">
    <source>
        <dbReference type="EMBL" id="CAG8658503.1"/>
    </source>
</evidence>
<comment type="caution">
    <text evidence="1">The sequence shown here is derived from an EMBL/GenBank/DDBJ whole genome shotgun (WGS) entry which is preliminary data.</text>
</comment>
<name>A0A9N9E109_9GLOM</name>
<reference evidence="1" key="1">
    <citation type="submission" date="2021-06" db="EMBL/GenBank/DDBJ databases">
        <authorList>
            <person name="Kallberg Y."/>
            <person name="Tangrot J."/>
            <person name="Rosling A."/>
        </authorList>
    </citation>
    <scope>NUCLEOTIDE SEQUENCE</scope>
    <source>
        <strain evidence="1">CL551</strain>
    </source>
</reference>